<evidence type="ECO:0000256" key="2">
    <source>
        <dbReference type="ARBA" id="ARBA00022692"/>
    </source>
</evidence>
<dbReference type="SUPFAM" id="SSF103473">
    <property type="entry name" value="MFS general substrate transporter"/>
    <property type="match status" value="1"/>
</dbReference>
<keyword evidence="3 6" id="KW-1133">Transmembrane helix</keyword>
<keyword evidence="9" id="KW-1185">Reference proteome</keyword>
<feature type="transmembrane region" description="Helical" evidence="6">
    <location>
        <begin position="237"/>
        <end position="258"/>
    </location>
</feature>
<feature type="transmembrane region" description="Helical" evidence="6">
    <location>
        <begin position="93"/>
        <end position="116"/>
    </location>
</feature>
<feature type="domain" description="Major facilitator superfamily (MFS) profile" evidence="7">
    <location>
        <begin position="27"/>
        <end position="412"/>
    </location>
</feature>
<dbReference type="InterPro" id="IPR036259">
    <property type="entry name" value="MFS_trans_sf"/>
</dbReference>
<feature type="transmembrane region" description="Helical" evidence="6">
    <location>
        <begin position="122"/>
        <end position="151"/>
    </location>
</feature>
<feature type="transmembrane region" description="Helical" evidence="6">
    <location>
        <begin position="326"/>
        <end position="348"/>
    </location>
</feature>
<dbReference type="InterPro" id="IPR020846">
    <property type="entry name" value="MFS_dom"/>
</dbReference>
<accession>A0ABY6A0Z6</accession>
<name>A0ABY6A0Z6_9BURK</name>
<sequence>MPVPSTSASPARPSDAAPSTAPVRSFSMRPLMFENFVCTLSMMSFVALIGPIARLLGLAPWQAGMAVTVGGLAWVLLARRWGAASDRWGRRPILLRGLGGFVVCYALLCSFIVFALRSQPPVWLAFAGLVLLRGMAGGFYAAVPATGAALVADHVPGPQRAAAMATLGAASGIGMVAGPGVTGLLVAHSLELPLLITAVLPALALLVLWRWLPRSEQHANPPTGPLKISDPRLRRPMAVAFCAMFSVTIAQVVVGFFALDRLQLDASAAARAAGIALAVVGVGLILAQLAVRKLGWTPQRLIRAGCALSALGFASLLLASTPWALWAGYLLGAAGMGWVFPSVMALAANAVGAHEQGATAGTVAAAHGLGMILGPLVGTLVYDLHPGAPYLLVAVLLVLVALWPARAPVSALEVRRVG</sequence>
<dbReference type="Pfam" id="PF07690">
    <property type="entry name" value="MFS_1"/>
    <property type="match status" value="1"/>
</dbReference>
<dbReference type="PRINTS" id="PR01035">
    <property type="entry name" value="TCRTETA"/>
</dbReference>
<feature type="transmembrane region" description="Helical" evidence="6">
    <location>
        <begin position="360"/>
        <end position="382"/>
    </location>
</feature>
<evidence type="ECO:0000256" key="1">
    <source>
        <dbReference type="ARBA" id="ARBA00004141"/>
    </source>
</evidence>
<dbReference type="Gene3D" id="1.20.1250.20">
    <property type="entry name" value="MFS general substrate transporter like domains"/>
    <property type="match status" value="1"/>
</dbReference>
<keyword evidence="4 6" id="KW-0472">Membrane</keyword>
<evidence type="ECO:0000256" key="3">
    <source>
        <dbReference type="ARBA" id="ARBA00022989"/>
    </source>
</evidence>
<protein>
    <submittedName>
        <fullName evidence="8">MFS transporter</fullName>
    </submittedName>
</protein>
<evidence type="ECO:0000256" key="4">
    <source>
        <dbReference type="ARBA" id="ARBA00023136"/>
    </source>
</evidence>
<evidence type="ECO:0000256" key="6">
    <source>
        <dbReference type="SAM" id="Phobius"/>
    </source>
</evidence>
<feature type="transmembrane region" description="Helical" evidence="6">
    <location>
        <begin position="301"/>
        <end position="320"/>
    </location>
</feature>
<feature type="region of interest" description="Disordered" evidence="5">
    <location>
        <begin position="1"/>
        <end position="22"/>
    </location>
</feature>
<evidence type="ECO:0000256" key="5">
    <source>
        <dbReference type="SAM" id="MobiDB-lite"/>
    </source>
</evidence>
<feature type="transmembrane region" description="Helical" evidence="6">
    <location>
        <begin position="192"/>
        <end position="212"/>
    </location>
</feature>
<dbReference type="InterPro" id="IPR011701">
    <property type="entry name" value="MFS"/>
</dbReference>
<evidence type="ECO:0000259" key="7">
    <source>
        <dbReference type="PROSITE" id="PS50850"/>
    </source>
</evidence>
<dbReference type="PANTHER" id="PTHR23546">
    <property type="entry name" value="TRANSPORT PROTEIN"/>
    <property type="match status" value="1"/>
</dbReference>
<feature type="transmembrane region" description="Helical" evidence="6">
    <location>
        <begin position="59"/>
        <end position="81"/>
    </location>
</feature>
<keyword evidence="2 6" id="KW-0812">Transmembrane</keyword>
<dbReference type="Proteomes" id="UP001058290">
    <property type="component" value="Chromosome"/>
</dbReference>
<dbReference type="EMBL" id="CP104377">
    <property type="protein sequence ID" value="UXC19928.1"/>
    <property type="molecule type" value="Genomic_DNA"/>
</dbReference>
<evidence type="ECO:0000313" key="9">
    <source>
        <dbReference type="Proteomes" id="UP001058290"/>
    </source>
</evidence>
<feature type="transmembrane region" description="Helical" evidence="6">
    <location>
        <begin position="163"/>
        <end position="186"/>
    </location>
</feature>
<proteinExistence type="predicted"/>
<organism evidence="8 9">
    <name type="scientific">Comamonas squillarum</name>
    <dbReference type="NCBI Taxonomy" id="2977320"/>
    <lineage>
        <taxon>Bacteria</taxon>
        <taxon>Pseudomonadati</taxon>
        <taxon>Pseudomonadota</taxon>
        <taxon>Betaproteobacteria</taxon>
        <taxon>Burkholderiales</taxon>
        <taxon>Comamonadaceae</taxon>
        <taxon>Comamonas</taxon>
    </lineage>
</organism>
<reference evidence="8" key="1">
    <citation type="submission" date="2022-09" db="EMBL/GenBank/DDBJ databases">
        <title>Bacterial diversity in gut of crayfish and pufferfish.</title>
        <authorList>
            <person name="Huang Y."/>
        </authorList>
    </citation>
    <scope>NUCLEOTIDE SEQUENCE</scope>
    <source>
        <strain evidence="8">PR12</strain>
    </source>
</reference>
<dbReference type="RefSeq" id="WP_207788036.1">
    <property type="nucleotide sequence ID" value="NZ_CP104377.1"/>
</dbReference>
<dbReference type="PROSITE" id="PS50850">
    <property type="entry name" value="MFS"/>
    <property type="match status" value="1"/>
</dbReference>
<dbReference type="PANTHER" id="PTHR23546:SF1">
    <property type="entry name" value="MEMBRANE PROTEIN"/>
    <property type="match status" value="1"/>
</dbReference>
<gene>
    <name evidence="8" type="ORF">N4T19_07445</name>
</gene>
<feature type="transmembrane region" description="Helical" evidence="6">
    <location>
        <begin position="388"/>
        <end position="405"/>
    </location>
</feature>
<feature type="transmembrane region" description="Helical" evidence="6">
    <location>
        <begin position="270"/>
        <end position="289"/>
    </location>
</feature>
<dbReference type="InterPro" id="IPR001958">
    <property type="entry name" value="Tet-R_TetA/multi-R_MdtG-like"/>
</dbReference>
<feature type="transmembrane region" description="Helical" evidence="6">
    <location>
        <begin position="33"/>
        <end position="53"/>
    </location>
</feature>
<comment type="subcellular location">
    <subcellularLocation>
        <location evidence="1">Membrane</location>
        <topology evidence="1">Multi-pass membrane protein</topology>
    </subcellularLocation>
</comment>
<evidence type="ECO:0000313" key="8">
    <source>
        <dbReference type="EMBL" id="UXC19928.1"/>
    </source>
</evidence>